<dbReference type="AlphaFoldDB" id="A0A485M1E6"/>
<organism evidence="1">
    <name type="scientific">anaerobic digester metagenome</name>
    <dbReference type="NCBI Taxonomy" id="1263854"/>
    <lineage>
        <taxon>unclassified sequences</taxon>
        <taxon>metagenomes</taxon>
        <taxon>ecological metagenomes</taxon>
    </lineage>
</organism>
<evidence type="ECO:0000313" key="1">
    <source>
        <dbReference type="EMBL" id="VFU14917.1"/>
    </source>
</evidence>
<evidence type="ECO:0008006" key="2">
    <source>
        <dbReference type="Google" id="ProtNLM"/>
    </source>
</evidence>
<sequence>MTLKVSCSRAIPCSELEIPCKTRIQATVLNTGRTTVTIEGFGIRYPRSSGLKPSILVPLSVALAPGEKASVYLDFEHFRGVERHDIIFVQEAGGKRHYPEAAPGGKIGRLWWWYRGKMKN</sequence>
<proteinExistence type="predicted"/>
<accession>A0A485M1E6</accession>
<protein>
    <recommendedName>
        <fullName evidence="2">CARDB domain-containing protein</fullName>
    </recommendedName>
</protein>
<dbReference type="EMBL" id="CAADRN010000196">
    <property type="protein sequence ID" value="VFU14917.1"/>
    <property type="molecule type" value="Genomic_DNA"/>
</dbReference>
<reference evidence="1" key="1">
    <citation type="submission" date="2019-03" db="EMBL/GenBank/DDBJ databases">
        <authorList>
            <person name="Hao L."/>
        </authorList>
    </citation>
    <scope>NUCLEOTIDE SEQUENCE</scope>
</reference>
<gene>
    <name evidence="1" type="ORF">SCFA_2750004</name>
</gene>
<name>A0A485M1E6_9ZZZZ</name>